<dbReference type="AlphaFoldDB" id="A0A5C8PW91"/>
<feature type="domain" description="Response regulatory" evidence="3">
    <location>
        <begin position="8"/>
        <end position="118"/>
    </location>
</feature>
<evidence type="ECO:0000259" key="3">
    <source>
        <dbReference type="PROSITE" id="PS50110"/>
    </source>
</evidence>
<dbReference type="PROSITE" id="PS50110">
    <property type="entry name" value="RESPONSE_REGULATORY"/>
    <property type="match status" value="1"/>
</dbReference>
<keyword evidence="5" id="KW-1185">Reference proteome</keyword>
<dbReference type="Proteomes" id="UP000321638">
    <property type="component" value="Unassembled WGS sequence"/>
</dbReference>
<evidence type="ECO:0000256" key="1">
    <source>
        <dbReference type="ARBA" id="ARBA00022553"/>
    </source>
</evidence>
<accession>A0A5C8PW91</accession>
<dbReference type="Pfam" id="PF00072">
    <property type="entry name" value="Response_reg"/>
    <property type="match status" value="1"/>
</dbReference>
<organism evidence="4 5">
    <name type="scientific">Vineibacter terrae</name>
    <dbReference type="NCBI Taxonomy" id="2586908"/>
    <lineage>
        <taxon>Bacteria</taxon>
        <taxon>Pseudomonadati</taxon>
        <taxon>Pseudomonadota</taxon>
        <taxon>Alphaproteobacteria</taxon>
        <taxon>Hyphomicrobiales</taxon>
        <taxon>Vineibacter</taxon>
    </lineage>
</organism>
<dbReference type="PANTHER" id="PTHR44591">
    <property type="entry name" value="STRESS RESPONSE REGULATOR PROTEIN 1"/>
    <property type="match status" value="1"/>
</dbReference>
<evidence type="ECO:0000256" key="2">
    <source>
        <dbReference type="PROSITE-ProRule" id="PRU00169"/>
    </source>
</evidence>
<dbReference type="SMART" id="SM00448">
    <property type="entry name" value="REC"/>
    <property type="match status" value="1"/>
</dbReference>
<dbReference type="Gene3D" id="3.40.50.2300">
    <property type="match status" value="1"/>
</dbReference>
<comment type="caution">
    <text evidence="4">The sequence shown here is derived from an EMBL/GenBank/DDBJ whole genome shotgun (WGS) entry which is preliminary data.</text>
</comment>
<dbReference type="PANTHER" id="PTHR44591:SF24">
    <property type="entry name" value="PROTEIN-GLUTAMATE METHYLESTERASE_PROTEIN-GLUTAMINE GLUTAMINASE 1"/>
    <property type="match status" value="1"/>
</dbReference>
<keyword evidence="1 2" id="KW-0597">Phosphoprotein</keyword>
<dbReference type="InterPro" id="IPR011006">
    <property type="entry name" value="CheY-like_superfamily"/>
</dbReference>
<dbReference type="GO" id="GO:0000160">
    <property type="term" value="P:phosphorelay signal transduction system"/>
    <property type="evidence" value="ECO:0007669"/>
    <property type="project" value="InterPro"/>
</dbReference>
<protein>
    <submittedName>
        <fullName evidence="4">Response regulator</fullName>
    </submittedName>
</protein>
<reference evidence="4 5" key="1">
    <citation type="submission" date="2019-06" db="EMBL/GenBank/DDBJ databases">
        <title>New taxonomy in bacterial strain CC-CFT640, isolated from vineyard.</title>
        <authorList>
            <person name="Lin S.-Y."/>
            <person name="Tsai C.-F."/>
            <person name="Young C.-C."/>
        </authorList>
    </citation>
    <scope>NUCLEOTIDE SEQUENCE [LARGE SCALE GENOMIC DNA]</scope>
    <source>
        <strain evidence="4 5">CC-CFT640</strain>
    </source>
</reference>
<dbReference type="RefSeq" id="WP_147844829.1">
    <property type="nucleotide sequence ID" value="NZ_VDUZ01000001.1"/>
</dbReference>
<dbReference type="InterPro" id="IPR001789">
    <property type="entry name" value="Sig_transdc_resp-reg_receiver"/>
</dbReference>
<dbReference type="OrthoDB" id="582170at2"/>
<evidence type="ECO:0000313" key="4">
    <source>
        <dbReference type="EMBL" id="TXL82129.1"/>
    </source>
</evidence>
<dbReference type="InterPro" id="IPR050595">
    <property type="entry name" value="Bact_response_regulator"/>
</dbReference>
<dbReference type="SUPFAM" id="SSF52172">
    <property type="entry name" value="CheY-like"/>
    <property type="match status" value="1"/>
</dbReference>
<evidence type="ECO:0000313" key="5">
    <source>
        <dbReference type="Proteomes" id="UP000321638"/>
    </source>
</evidence>
<feature type="modified residue" description="4-aspartylphosphate" evidence="2">
    <location>
        <position position="58"/>
    </location>
</feature>
<gene>
    <name evidence="4" type="ORF">FHP25_00030</name>
</gene>
<sequence>MPNLEECRVLIVEDEILMAILHEDVLRDVGCRHLAVAASVDEAVDKVRAWQPHAAILDLNLQGEKSFPVADALDAAGVPFVIVSGHNRSILPAHHAGRPFLDKPYPPQLLLAALRQVLDNPDC</sequence>
<name>A0A5C8PW91_9HYPH</name>
<proteinExistence type="predicted"/>
<dbReference type="EMBL" id="VDUZ01000001">
    <property type="protein sequence ID" value="TXL82129.1"/>
    <property type="molecule type" value="Genomic_DNA"/>
</dbReference>